<dbReference type="AlphaFoldDB" id="A0A2P8CBU0"/>
<dbReference type="OrthoDB" id="1113840at2"/>
<dbReference type="RefSeq" id="WP_106542637.1">
    <property type="nucleotide sequence ID" value="NZ_BLAU01000001.1"/>
</dbReference>
<keyword evidence="4" id="KW-1185">Reference proteome</keyword>
<evidence type="ECO:0000313" key="2">
    <source>
        <dbReference type="EMBL" id="PSK82431.1"/>
    </source>
</evidence>
<proteinExistence type="predicted"/>
<evidence type="ECO:0000313" key="3">
    <source>
        <dbReference type="Proteomes" id="UP000240621"/>
    </source>
</evidence>
<dbReference type="Gene3D" id="2.60.40.1120">
    <property type="entry name" value="Carboxypeptidase-like, regulatory domain"/>
    <property type="match status" value="1"/>
</dbReference>
<dbReference type="InterPro" id="IPR008969">
    <property type="entry name" value="CarboxyPept-like_regulatory"/>
</dbReference>
<dbReference type="GO" id="GO:0004180">
    <property type="term" value="F:carboxypeptidase activity"/>
    <property type="evidence" value="ECO:0007669"/>
    <property type="project" value="UniProtKB-KW"/>
</dbReference>
<dbReference type="EMBL" id="PYGC01000006">
    <property type="protein sequence ID" value="PSK82431.1"/>
    <property type="molecule type" value="Genomic_DNA"/>
</dbReference>
<evidence type="ECO:0000313" key="4">
    <source>
        <dbReference type="Proteomes" id="UP000396862"/>
    </source>
</evidence>
<reference evidence="1 4" key="2">
    <citation type="submission" date="2019-10" db="EMBL/GenBank/DDBJ databases">
        <title>Prolixibacter strains distinguished by the presence of nitrate reductase genes were adept at nitrate-dependent anaerobic corrosion of metallic iron and carbon steel.</title>
        <authorList>
            <person name="Iino T."/>
            <person name="Shono N."/>
            <person name="Ito K."/>
            <person name="Nakamura R."/>
            <person name="Sueoka K."/>
            <person name="Harayama S."/>
            <person name="Ohkuma M."/>
        </authorList>
    </citation>
    <scope>NUCLEOTIDE SEQUENCE [LARGE SCALE GENOMIC DNA]</scope>
    <source>
        <strain evidence="1 4">MIC1-1</strain>
    </source>
</reference>
<dbReference type="Proteomes" id="UP000396862">
    <property type="component" value="Unassembled WGS sequence"/>
</dbReference>
<dbReference type="Proteomes" id="UP000240621">
    <property type="component" value="Unassembled WGS sequence"/>
</dbReference>
<comment type="caution">
    <text evidence="2">The sequence shown here is derived from an EMBL/GenBank/DDBJ whole genome shotgun (WGS) entry which is preliminary data.</text>
</comment>
<name>A0A2P8CBU0_9BACT</name>
<gene>
    <name evidence="2" type="ORF">CLV93_106179</name>
    <name evidence="1" type="ORF">JCM18694_30730</name>
</gene>
<evidence type="ECO:0000313" key="1">
    <source>
        <dbReference type="EMBL" id="GET22827.1"/>
    </source>
</evidence>
<keyword evidence="2" id="KW-0645">Protease</keyword>
<accession>A0A2P8CBU0</accession>
<protein>
    <submittedName>
        <fullName evidence="2">Carboxypeptidase family protein</fullName>
    </submittedName>
</protein>
<keyword evidence="2" id="KW-0378">Hydrolase</keyword>
<sequence>MNKDQIATMEMFLAVEKVCSEYHSLWRNHYGFRSAFHLFSGRLLYIRQIVHKMESLYVLPKKDSVVFRKRLEELTIRISKNLLVYALTQDDHKLIDKLDYLSSDFSEITCDDLLRKSQDILDISVQHYSELRTYFITLAHLAEMEESIEKLRYCTGGESITIQTREKLYDKLDDLMLEARKVLKEHLDAQSMMFRWVNKDFYEAYKKARGIRTAYSIPLQGTVIDDATHLPVGNADITIRELKLTRHISPLGHFRFYNLPPGQYHAKVHKYGYEDSEVEVEVQKEEGTSMDILIHHI</sequence>
<reference evidence="2 3" key="1">
    <citation type="submission" date="2018-03" db="EMBL/GenBank/DDBJ databases">
        <title>Genomic Encyclopedia of Archaeal and Bacterial Type Strains, Phase II (KMG-II): from individual species to whole genera.</title>
        <authorList>
            <person name="Goeker M."/>
        </authorList>
    </citation>
    <scope>NUCLEOTIDE SEQUENCE [LARGE SCALE GENOMIC DNA]</scope>
    <source>
        <strain evidence="2 3">DSM 27267</strain>
    </source>
</reference>
<dbReference type="SUPFAM" id="SSF49464">
    <property type="entry name" value="Carboxypeptidase regulatory domain-like"/>
    <property type="match status" value="1"/>
</dbReference>
<organism evidence="2 3">
    <name type="scientific">Prolixibacter denitrificans</name>
    <dbReference type="NCBI Taxonomy" id="1541063"/>
    <lineage>
        <taxon>Bacteria</taxon>
        <taxon>Pseudomonadati</taxon>
        <taxon>Bacteroidota</taxon>
        <taxon>Bacteroidia</taxon>
        <taxon>Marinilabiliales</taxon>
        <taxon>Prolixibacteraceae</taxon>
        <taxon>Prolixibacter</taxon>
    </lineage>
</organism>
<dbReference type="Pfam" id="PF13620">
    <property type="entry name" value="CarboxypepD_reg"/>
    <property type="match status" value="1"/>
</dbReference>
<dbReference type="EMBL" id="BLAU01000001">
    <property type="protein sequence ID" value="GET22827.1"/>
    <property type="molecule type" value="Genomic_DNA"/>
</dbReference>
<keyword evidence="2" id="KW-0121">Carboxypeptidase</keyword>